<accession>A0ABD3R790</accession>
<feature type="compositionally biased region" description="Low complexity" evidence="1">
    <location>
        <begin position="96"/>
        <end position="105"/>
    </location>
</feature>
<gene>
    <name evidence="2" type="ORF">ACHAXA_009231</name>
</gene>
<keyword evidence="3" id="KW-1185">Reference proteome</keyword>
<evidence type="ECO:0000313" key="2">
    <source>
        <dbReference type="EMBL" id="KAL3808678.1"/>
    </source>
</evidence>
<dbReference type="Gene3D" id="1.10.287.370">
    <property type="match status" value="1"/>
</dbReference>
<name>A0ABD3R790_9STRA</name>
<organism evidence="2 3">
    <name type="scientific">Cyclostephanos tholiformis</name>
    <dbReference type="NCBI Taxonomy" id="382380"/>
    <lineage>
        <taxon>Eukaryota</taxon>
        <taxon>Sar</taxon>
        <taxon>Stramenopiles</taxon>
        <taxon>Ochrophyta</taxon>
        <taxon>Bacillariophyta</taxon>
        <taxon>Coscinodiscophyceae</taxon>
        <taxon>Thalassiosirophycidae</taxon>
        <taxon>Stephanodiscales</taxon>
        <taxon>Stephanodiscaceae</taxon>
        <taxon>Cyclostephanos</taxon>
    </lineage>
</organism>
<proteinExistence type="predicted"/>
<dbReference type="AlphaFoldDB" id="A0ABD3R790"/>
<reference evidence="2 3" key="1">
    <citation type="submission" date="2024-10" db="EMBL/GenBank/DDBJ databases">
        <title>Updated reference genomes for cyclostephanoid diatoms.</title>
        <authorList>
            <person name="Roberts W.R."/>
            <person name="Alverson A.J."/>
        </authorList>
    </citation>
    <scope>NUCLEOTIDE SEQUENCE [LARGE SCALE GENOMIC DNA]</scope>
    <source>
        <strain evidence="2 3">AJA228-03</strain>
    </source>
</reference>
<evidence type="ECO:0000313" key="3">
    <source>
        <dbReference type="Proteomes" id="UP001530377"/>
    </source>
</evidence>
<protein>
    <submittedName>
        <fullName evidence="2">Uncharacterized protein</fullName>
    </submittedName>
</protein>
<feature type="region of interest" description="Disordered" evidence="1">
    <location>
        <begin position="94"/>
        <end position="119"/>
    </location>
</feature>
<sequence length="210" mass="23326">MADTIDETTIVTVTDLKRRISEYGDYVEDRLRPKLQEAIDMRMETEREISDYIRLGDEIRNLLRPIVVDKGGGGGMGGDVLSTSKEGMAMDVAPITTRSTTTTSNRADDDDDDDGPSSTGMLRGVIDVCHGAIYCDVVIPNPRIMYVNVGFGFHVEMTPVEALSFVDRRVEYLDSCVLRHRVEVARAIARDVRDALELLDELGVELARLS</sequence>
<dbReference type="InterPro" id="IPR009053">
    <property type="entry name" value="Prefoldin"/>
</dbReference>
<dbReference type="Proteomes" id="UP001530377">
    <property type="component" value="Unassembled WGS sequence"/>
</dbReference>
<comment type="caution">
    <text evidence="2">The sequence shown here is derived from an EMBL/GenBank/DDBJ whole genome shotgun (WGS) entry which is preliminary data.</text>
</comment>
<dbReference type="EMBL" id="JALLPB020000480">
    <property type="protein sequence ID" value="KAL3808678.1"/>
    <property type="molecule type" value="Genomic_DNA"/>
</dbReference>
<dbReference type="SUPFAM" id="SSF46579">
    <property type="entry name" value="Prefoldin"/>
    <property type="match status" value="1"/>
</dbReference>
<evidence type="ECO:0000256" key="1">
    <source>
        <dbReference type="SAM" id="MobiDB-lite"/>
    </source>
</evidence>